<accession>A0A5Q0LMC5</accession>
<name>A0A5Q0LMC5_9ACTN</name>
<sequence>MTRSPQAVACVRPCVVESVPGGGRPGFETSRGATPTGSKDHQRFLTGCLTAHQAGARTDATPSRGLGDLPAVAAESAERSGARGDLVHLAQTAGRRGSSKVVTQARRLRTALAPWPDA</sequence>
<feature type="region of interest" description="Disordered" evidence="1">
    <location>
        <begin position="19"/>
        <end position="39"/>
    </location>
</feature>
<evidence type="ECO:0000313" key="3">
    <source>
        <dbReference type="Proteomes" id="UP000326179"/>
    </source>
</evidence>
<evidence type="ECO:0000313" key="2">
    <source>
        <dbReference type="EMBL" id="QFZ77659.1"/>
    </source>
</evidence>
<dbReference type="KEGG" id="sfy:GFH48_34100"/>
<proteinExistence type="predicted"/>
<evidence type="ECO:0000256" key="1">
    <source>
        <dbReference type="SAM" id="MobiDB-lite"/>
    </source>
</evidence>
<organism evidence="2 3">
    <name type="scientific">Streptomyces fagopyri</name>
    <dbReference type="NCBI Taxonomy" id="2662397"/>
    <lineage>
        <taxon>Bacteria</taxon>
        <taxon>Bacillati</taxon>
        <taxon>Actinomycetota</taxon>
        <taxon>Actinomycetes</taxon>
        <taxon>Kitasatosporales</taxon>
        <taxon>Streptomycetaceae</taxon>
        <taxon>Streptomyces</taxon>
    </lineage>
</organism>
<keyword evidence="3" id="KW-1185">Reference proteome</keyword>
<dbReference type="AlphaFoldDB" id="A0A5Q0LMC5"/>
<gene>
    <name evidence="2" type="ORF">GFH48_34100</name>
</gene>
<reference evidence="2 3" key="1">
    <citation type="submission" date="2019-10" db="EMBL/GenBank/DDBJ databases">
        <title>A novel species.</title>
        <authorList>
            <person name="Gao J."/>
        </authorList>
    </citation>
    <scope>NUCLEOTIDE SEQUENCE [LARGE SCALE GENOMIC DNA]</scope>
    <source>
        <strain evidence="2 3">QMT-28</strain>
    </source>
</reference>
<dbReference type="EMBL" id="CP045643">
    <property type="protein sequence ID" value="QFZ77659.1"/>
    <property type="molecule type" value="Genomic_DNA"/>
</dbReference>
<dbReference type="Proteomes" id="UP000326179">
    <property type="component" value="Chromosome"/>
</dbReference>
<protein>
    <submittedName>
        <fullName evidence="2">Uncharacterized protein</fullName>
    </submittedName>
</protein>